<protein>
    <submittedName>
        <fullName evidence="8">DNA-binding response regulator</fullName>
    </submittedName>
</protein>
<dbReference type="SMART" id="SM00421">
    <property type="entry name" value="HTH_LUXR"/>
    <property type="match status" value="1"/>
</dbReference>
<evidence type="ECO:0000259" key="6">
    <source>
        <dbReference type="PROSITE" id="PS50043"/>
    </source>
</evidence>
<dbReference type="Proteomes" id="UP000609323">
    <property type="component" value="Unassembled WGS sequence"/>
</dbReference>
<dbReference type="SUPFAM" id="SSF52172">
    <property type="entry name" value="CheY-like"/>
    <property type="match status" value="1"/>
</dbReference>
<dbReference type="CDD" id="cd19930">
    <property type="entry name" value="REC_DesR-like"/>
    <property type="match status" value="1"/>
</dbReference>
<comment type="caution">
    <text evidence="8">The sequence shown here is derived from an EMBL/GenBank/DDBJ whole genome shotgun (WGS) entry which is preliminary data.</text>
</comment>
<evidence type="ECO:0000256" key="1">
    <source>
        <dbReference type="ARBA" id="ARBA00022553"/>
    </source>
</evidence>
<dbReference type="PANTHER" id="PTHR43214">
    <property type="entry name" value="TWO-COMPONENT RESPONSE REGULATOR"/>
    <property type="match status" value="1"/>
</dbReference>
<dbReference type="CDD" id="cd06170">
    <property type="entry name" value="LuxR_C_like"/>
    <property type="match status" value="1"/>
</dbReference>
<dbReference type="GO" id="GO:0003677">
    <property type="term" value="F:DNA binding"/>
    <property type="evidence" value="ECO:0007669"/>
    <property type="project" value="UniProtKB-KW"/>
</dbReference>
<feature type="domain" description="HTH luxR-type" evidence="6">
    <location>
        <begin position="134"/>
        <end position="199"/>
    </location>
</feature>
<dbReference type="EMBL" id="BMHF01000005">
    <property type="protein sequence ID" value="GGA33705.1"/>
    <property type="molecule type" value="Genomic_DNA"/>
</dbReference>
<dbReference type="Pfam" id="PF00196">
    <property type="entry name" value="GerE"/>
    <property type="match status" value="1"/>
</dbReference>
<keyword evidence="4" id="KW-0804">Transcription</keyword>
<feature type="modified residue" description="4-aspartylphosphate" evidence="5">
    <location>
        <position position="53"/>
    </location>
</feature>
<dbReference type="Pfam" id="PF00072">
    <property type="entry name" value="Response_reg"/>
    <property type="match status" value="1"/>
</dbReference>
<dbReference type="InterPro" id="IPR016032">
    <property type="entry name" value="Sig_transdc_resp-reg_C-effctor"/>
</dbReference>
<evidence type="ECO:0000256" key="3">
    <source>
        <dbReference type="ARBA" id="ARBA00023125"/>
    </source>
</evidence>
<keyword evidence="9" id="KW-1185">Reference proteome</keyword>
<dbReference type="InterPro" id="IPR000792">
    <property type="entry name" value="Tscrpt_reg_LuxR_C"/>
</dbReference>
<dbReference type="InterPro" id="IPR011006">
    <property type="entry name" value="CheY-like_superfamily"/>
</dbReference>
<dbReference type="PANTHER" id="PTHR43214:SF42">
    <property type="entry name" value="TRANSCRIPTIONAL REGULATORY PROTEIN DESR"/>
    <property type="match status" value="1"/>
</dbReference>
<dbReference type="PROSITE" id="PS50043">
    <property type="entry name" value="HTH_LUXR_2"/>
    <property type="match status" value="1"/>
</dbReference>
<evidence type="ECO:0000313" key="9">
    <source>
        <dbReference type="Proteomes" id="UP000609323"/>
    </source>
</evidence>
<evidence type="ECO:0000256" key="2">
    <source>
        <dbReference type="ARBA" id="ARBA00023015"/>
    </source>
</evidence>
<dbReference type="SMART" id="SM00448">
    <property type="entry name" value="REC"/>
    <property type="match status" value="1"/>
</dbReference>
<dbReference type="SUPFAM" id="SSF46894">
    <property type="entry name" value="C-terminal effector domain of the bipartite response regulators"/>
    <property type="match status" value="1"/>
</dbReference>
<feature type="domain" description="Response regulatory" evidence="7">
    <location>
        <begin position="2"/>
        <end position="118"/>
    </location>
</feature>
<proteinExistence type="predicted"/>
<dbReference type="Gene3D" id="3.40.50.2300">
    <property type="match status" value="1"/>
</dbReference>
<keyword evidence="2" id="KW-0805">Transcription regulation</keyword>
<dbReference type="InterPro" id="IPR039420">
    <property type="entry name" value="WalR-like"/>
</dbReference>
<organism evidence="8 9">
    <name type="scientific">Paenibacillus physcomitrellae</name>
    <dbReference type="NCBI Taxonomy" id="1619311"/>
    <lineage>
        <taxon>Bacteria</taxon>
        <taxon>Bacillati</taxon>
        <taxon>Bacillota</taxon>
        <taxon>Bacilli</taxon>
        <taxon>Bacillales</taxon>
        <taxon>Paenibacillaceae</taxon>
        <taxon>Paenibacillus</taxon>
    </lineage>
</organism>
<evidence type="ECO:0000256" key="5">
    <source>
        <dbReference type="PROSITE-ProRule" id="PRU00169"/>
    </source>
</evidence>
<dbReference type="RefSeq" id="WP_094094910.1">
    <property type="nucleotide sequence ID" value="NZ_BMHF01000005.1"/>
</dbReference>
<evidence type="ECO:0000256" key="4">
    <source>
        <dbReference type="ARBA" id="ARBA00023163"/>
    </source>
</evidence>
<gene>
    <name evidence="8" type="ORF">GCM10010917_18670</name>
</gene>
<dbReference type="PRINTS" id="PR00038">
    <property type="entry name" value="HTHLUXR"/>
</dbReference>
<dbReference type="InterPro" id="IPR001789">
    <property type="entry name" value="Sig_transdc_resp-reg_receiver"/>
</dbReference>
<reference evidence="9" key="1">
    <citation type="journal article" date="2019" name="Int. J. Syst. Evol. Microbiol.">
        <title>The Global Catalogue of Microorganisms (GCM) 10K type strain sequencing project: providing services to taxonomists for standard genome sequencing and annotation.</title>
        <authorList>
            <consortium name="The Broad Institute Genomics Platform"/>
            <consortium name="The Broad Institute Genome Sequencing Center for Infectious Disease"/>
            <person name="Wu L."/>
            <person name="Ma J."/>
        </authorList>
    </citation>
    <scope>NUCLEOTIDE SEQUENCE [LARGE SCALE GENOMIC DNA]</scope>
    <source>
        <strain evidence="9">CGMCC 1.15044</strain>
    </source>
</reference>
<keyword evidence="1 5" id="KW-0597">Phosphoprotein</keyword>
<evidence type="ECO:0000259" key="7">
    <source>
        <dbReference type="PROSITE" id="PS50110"/>
    </source>
</evidence>
<evidence type="ECO:0000313" key="8">
    <source>
        <dbReference type="EMBL" id="GGA33705.1"/>
    </source>
</evidence>
<accession>A0ABQ1FZH6</accession>
<name>A0ABQ1FZH6_9BACL</name>
<sequence length="202" mass="22403">MKVIIAEDQGMLRGALKLLLDMEEDIEVVAQAENGEEALKLVRELNPDLCLLDIEMPKLTGLDVAERLKEEGHPCRVVILTTFSRTGYFQRALKAGVKGYLLKDSPVDELSAALRTIHQGERVVSTELSLSLWEAVAVNPLTEREQAVLRLVADGLAIHDIASKLYLSRGTVRNYVSEIMQKLGAKNRIEAINIAETNGWLV</sequence>
<keyword evidence="3 8" id="KW-0238">DNA-binding</keyword>
<dbReference type="PROSITE" id="PS50110">
    <property type="entry name" value="RESPONSE_REGULATORY"/>
    <property type="match status" value="1"/>
</dbReference>